<proteinExistence type="inferred from homology"/>
<keyword evidence="6" id="KW-0238">DNA-binding</keyword>
<evidence type="ECO:0000256" key="8">
    <source>
        <dbReference type="RuleBase" id="RU362026"/>
    </source>
</evidence>
<keyword evidence="3 10" id="KW-0808">Transferase</keyword>
<dbReference type="InterPro" id="IPR001091">
    <property type="entry name" value="RM_Methyltransferase"/>
</dbReference>
<protein>
    <recommendedName>
        <fullName evidence="8">Methyltransferase</fullName>
        <ecNumber evidence="8">2.1.1.-</ecNumber>
    </recommendedName>
</protein>
<dbReference type="EC" id="2.1.1.-" evidence="8"/>
<dbReference type="AlphaFoldDB" id="A0A1W1I8B1"/>
<feature type="domain" description="DNA methylase N-4/N-6" evidence="9">
    <location>
        <begin position="73"/>
        <end position="325"/>
    </location>
</feature>
<name>A0A1W1I8B1_9BACT</name>
<dbReference type="InterPro" id="IPR017985">
    <property type="entry name" value="MeTrfase_CN4_CS"/>
</dbReference>
<dbReference type="PROSITE" id="PS00093">
    <property type="entry name" value="N4_MTASE"/>
    <property type="match status" value="1"/>
</dbReference>
<evidence type="ECO:0000313" key="10">
    <source>
        <dbReference type="EMBL" id="SLM49240.1"/>
    </source>
</evidence>
<dbReference type="InterPro" id="IPR002941">
    <property type="entry name" value="DNA_methylase_N4/N6"/>
</dbReference>
<evidence type="ECO:0000256" key="1">
    <source>
        <dbReference type="ARBA" id="ARBA00010203"/>
    </source>
</evidence>
<keyword evidence="11" id="KW-1185">Reference proteome</keyword>
<dbReference type="GO" id="GO:0009307">
    <property type="term" value="P:DNA restriction-modification system"/>
    <property type="evidence" value="ECO:0007669"/>
    <property type="project" value="UniProtKB-KW"/>
</dbReference>
<dbReference type="GO" id="GO:0015667">
    <property type="term" value="F:site-specific DNA-methyltransferase (cytosine-N4-specific) activity"/>
    <property type="evidence" value="ECO:0007669"/>
    <property type="project" value="UniProtKB-EC"/>
</dbReference>
<reference evidence="10 11" key="1">
    <citation type="submission" date="2017-03" db="EMBL/GenBank/DDBJ databases">
        <authorList>
            <person name="Afonso C.L."/>
            <person name="Miller P.J."/>
            <person name="Scott M.A."/>
            <person name="Spackman E."/>
            <person name="Goraichik I."/>
            <person name="Dimitrov K.M."/>
            <person name="Suarez D.L."/>
            <person name="Swayne D.E."/>
        </authorList>
    </citation>
    <scope>NUCLEOTIDE SEQUENCE [LARGE SCALE GENOMIC DNA]</scope>
    <source>
        <strain evidence="10">Genome sequencing of Nitrospira japonica strain NJ11</strain>
    </source>
</reference>
<evidence type="ECO:0000256" key="6">
    <source>
        <dbReference type="ARBA" id="ARBA00023125"/>
    </source>
</evidence>
<dbReference type="SUPFAM" id="SSF53335">
    <property type="entry name" value="S-adenosyl-L-methionine-dependent methyltransferases"/>
    <property type="match status" value="1"/>
</dbReference>
<evidence type="ECO:0000256" key="3">
    <source>
        <dbReference type="ARBA" id="ARBA00022679"/>
    </source>
</evidence>
<evidence type="ECO:0000256" key="5">
    <source>
        <dbReference type="ARBA" id="ARBA00022747"/>
    </source>
</evidence>
<dbReference type="PRINTS" id="PR00508">
    <property type="entry name" value="S21N4MTFRASE"/>
</dbReference>
<dbReference type="GO" id="GO:0032259">
    <property type="term" value="P:methylation"/>
    <property type="evidence" value="ECO:0007669"/>
    <property type="project" value="UniProtKB-KW"/>
</dbReference>
<dbReference type="Proteomes" id="UP000192042">
    <property type="component" value="Chromosome I"/>
</dbReference>
<keyword evidence="2 10" id="KW-0489">Methyltransferase</keyword>
<evidence type="ECO:0000256" key="4">
    <source>
        <dbReference type="ARBA" id="ARBA00022691"/>
    </source>
</evidence>
<keyword evidence="4" id="KW-0949">S-adenosyl-L-methionine</keyword>
<sequence>MVSLLIQCAELIRSRTIAPQFPLHRMNRMPKRPVKSELNTLKKAYISTRGLMLSGRSEQFLRSRRAKRLGGKIQLIFTSPPFPLNHKKKYGNLTGDAYVDWFASFAKPFRKLLTRDGSIVIELGNAWEAGKPVMSTLALRALLAFQERGDFNLCQQFICYNPARLPSPAQWVNVERIRVKDSYTHLWWLSPSERPKADNRRVLKQYSDSMLRLLSSNKYNSGHRPSQHRIGEKSFLKNNNGAIPSNVLILSNTNSTDPYLKYCRKEGLPLHPARMPTQLAEFFIKFLTTPRNLVFDPFAGSNTTGAAAETLKRRWLSVEAERDYILGSRVRFRATRRGQNDKRRAL</sequence>
<evidence type="ECO:0000259" key="9">
    <source>
        <dbReference type="Pfam" id="PF01555"/>
    </source>
</evidence>
<dbReference type="GO" id="GO:0008170">
    <property type="term" value="F:N-methyltransferase activity"/>
    <property type="evidence" value="ECO:0007669"/>
    <property type="project" value="InterPro"/>
</dbReference>
<dbReference type="STRING" id="1325564.NSJP_3073"/>
<comment type="similarity">
    <text evidence="1">Belongs to the N(4)/N(6)-methyltransferase family. N(4) subfamily.</text>
</comment>
<gene>
    <name evidence="10" type="primary">pvuIIM</name>
    <name evidence="10" type="ORF">NSJP_3073</name>
</gene>
<dbReference type="EMBL" id="LT828648">
    <property type="protein sequence ID" value="SLM49240.1"/>
    <property type="molecule type" value="Genomic_DNA"/>
</dbReference>
<accession>A0A1W1I8B1</accession>
<dbReference type="KEGG" id="nja:NSJP_3073"/>
<dbReference type="InterPro" id="IPR029063">
    <property type="entry name" value="SAM-dependent_MTases_sf"/>
</dbReference>
<dbReference type="Gene3D" id="3.40.50.150">
    <property type="entry name" value="Vaccinia Virus protein VP39"/>
    <property type="match status" value="1"/>
</dbReference>
<evidence type="ECO:0000256" key="2">
    <source>
        <dbReference type="ARBA" id="ARBA00022603"/>
    </source>
</evidence>
<dbReference type="REBASE" id="194838">
    <property type="entry name" value="M.NjaNJ11ORF3073P"/>
</dbReference>
<comment type="catalytic activity">
    <reaction evidence="7">
        <text>a 2'-deoxycytidine in DNA + S-adenosyl-L-methionine = an N(4)-methyl-2'-deoxycytidine in DNA + S-adenosyl-L-homocysteine + H(+)</text>
        <dbReference type="Rhea" id="RHEA:16857"/>
        <dbReference type="Rhea" id="RHEA-COMP:11369"/>
        <dbReference type="Rhea" id="RHEA-COMP:13674"/>
        <dbReference type="ChEBI" id="CHEBI:15378"/>
        <dbReference type="ChEBI" id="CHEBI:57856"/>
        <dbReference type="ChEBI" id="CHEBI:59789"/>
        <dbReference type="ChEBI" id="CHEBI:85452"/>
        <dbReference type="ChEBI" id="CHEBI:137933"/>
        <dbReference type="EC" id="2.1.1.113"/>
    </reaction>
</comment>
<dbReference type="Pfam" id="PF01555">
    <property type="entry name" value="N6_N4_Mtase"/>
    <property type="match status" value="1"/>
</dbReference>
<evidence type="ECO:0000256" key="7">
    <source>
        <dbReference type="ARBA" id="ARBA00049120"/>
    </source>
</evidence>
<dbReference type="GO" id="GO:0003677">
    <property type="term" value="F:DNA binding"/>
    <property type="evidence" value="ECO:0007669"/>
    <property type="project" value="UniProtKB-KW"/>
</dbReference>
<keyword evidence="5" id="KW-0680">Restriction system</keyword>
<organism evidence="10 11">
    <name type="scientific">Nitrospira japonica</name>
    <dbReference type="NCBI Taxonomy" id="1325564"/>
    <lineage>
        <taxon>Bacteria</taxon>
        <taxon>Pseudomonadati</taxon>
        <taxon>Nitrospirota</taxon>
        <taxon>Nitrospiria</taxon>
        <taxon>Nitrospirales</taxon>
        <taxon>Nitrospiraceae</taxon>
        <taxon>Nitrospira</taxon>
    </lineage>
</organism>
<evidence type="ECO:0000313" key="11">
    <source>
        <dbReference type="Proteomes" id="UP000192042"/>
    </source>
</evidence>